<dbReference type="EMBL" id="KQ434825">
    <property type="protein sequence ID" value="KZC07371.1"/>
    <property type="molecule type" value="Genomic_DNA"/>
</dbReference>
<feature type="transmembrane region" description="Helical" evidence="1">
    <location>
        <begin position="16"/>
        <end position="33"/>
    </location>
</feature>
<accession>A0A154P6A7</accession>
<dbReference type="Proteomes" id="UP000076502">
    <property type="component" value="Unassembled WGS sequence"/>
</dbReference>
<protein>
    <submittedName>
        <fullName evidence="2">Uncharacterized protein</fullName>
    </submittedName>
</protein>
<reference evidence="2 3" key="1">
    <citation type="submission" date="2015-07" db="EMBL/GenBank/DDBJ databases">
        <title>The genome of Dufourea novaeangliae.</title>
        <authorList>
            <person name="Pan H."/>
            <person name="Kapheim K."/>
        </authorList>
    </citation>
    <scope>NUCLEOTIDE SEQUENCE [LARGE SCALE GENOMIC DNA]</scope>
    <source>
        <strain evidence="2">0120121106</strain>
        <tissue evidence="2">Whole body</tissue>
    </source>
</reference>
<name>A0A154P6A7_DUFNO</name>
<proteinExistence type="predicted"/>
<sequence>MQTTARADFPWKDGNYPLIWILAYLSYGVLFGNESRRKNLLKESNTVKL</sequence>
<evidence type="ECO:0000313" key="2">
    <source>
        <dbReference type="EMBL" id="KZC07371.1"/>
    </source>
</evidence>
<keyword evidence="1" id="KW-1133">Transmembrane helix</keyword>
<keyword evidence="1" id="KW-0472">Membrane</keyword>
<organism evidence="2 3">
    <name type="scientific">Dufourea novaeangliae</name>
    <name type="common">Sweat bee</name>
    <dbReference type="NCBI Taxonomy" id="178035"/>
    <lineage>
        <taxon>Eukaryota</taxon>
        <taxon>Metazoa</taxon>
        <taxon>Ecdysozoa</taxon>
        <taxon>Arthropoda</taxon>
        <taxon>Hexapoda</taxon>
        <taxon>Insecta</taxon>
        <taxon>Pterygota</taxon>
        <taxon>Neoptera</taxon>
        <taxon>Endopterygota</taxon>
        <taxon>Hymenoptera</taxon>
        <taxon>Apocrita</taxon>
        <taxon>Aculeata</taxon>
        <taxon>Apoidea</taxon>
        <taxon>Anthophila</taxon>
        <taxon>Halictidae</taxon>
        <taxon>Rophitinae</taxon>
        <taxon>Dufourea</taxon>
    </lineage>
</organism>
<dbReference type="AlphaFoldDB" id="A0A154P6A7"/>
<keyword evidence="3" id="KW-1185">Reference proteome</keyword>
<gene>
    <name evidence="2" type="ORF">WN55_09790</name>
</gene>
<evidence type="ECO:0000256" key="1">
    <source>
        <dbReference type="SAM" id="Phobius"/>
    </source>
</evidence>
<keyword evidence="1" id="KW-0812">Transmembrane</keyword>
<evidence type="ECO:0000313" key="3">
    <source>
        <dbReference type="Proteomes" id="UP000076502"/>
    </source>
</evidence>